<feature type="transmembrane region" description="Helical" evidence="1">
    <location>
        <begin position="47"/>
        <end position="67"/>
    </location>
</feature>
<keyword evidence="1" id="KW-0472">Membrane</keyword>
<protein>
    <submittedName>
        <fullName evidence="2">Uncharacterized protein</fullName>
    </submittedName>
</protein>
<keyword evidence="1" id="KW-1133">Transmembrane helix</keyword>
<evidence type="ECO:0000256" key="1">
    <source>
        <dbReference type="SAM" id="Phobius"/>
    </source>
</evidence>
<dbReference type="Proteomes" id="UP000680670">
    <property type="component" value="Unassembled WGS sequence"/>
</dbReference>
<name>A0ABQ4KY03_SIMTE</name>
<accession>A0ABQ4KY03</accession>
<keyword evidence="1" id="KW-0812">Transmembrane</keyword>
<evidence type="ECO:0000313" key="2">
    <source>
        <dbReference type="EMBL" id="GIN96917.1"/>
    </source>
</evidence>
<comment type="caution">
    <text evidence="2">The sequence shown here is derived from an EMBL/GenBank/DDBJ whole genome shotgun (WGS) entry which is preliminary data.</text>
</comment>
<keyword evidence="3" id="KW-1185">Reference proteome</keyword>
<dbReference type="RefSeq" id="WP_213020697.1">
    <property type="nucleotide sequence ID" value="NZ_BORJ01000007.1"/>
</dbReference>
<gene>
    <name evidence="2" type="ORF">J6TS1_27870</name>
</gene>
<evidence type="ECO:0000313" key="3">
    <source>
        <dbReference type="Proteomes" id="UP000680670"/>
    </source>
</evidence>
<organism evidence="2 3">
    <name type="scientific">Siminovitchia terrae</name>
    <name type="common">Bacillus terrae</name>
    <dbReference type="NCBI Taxonomy" id="1914933"/>
    <lineage>
        <taxon>Bacteria</taxon>
        <taxon>Bacillati</taxon>
        <taxon>Bacillota</taxon>
        <taxon>Bacilli</taxon>
        <taxon>Bacillales</taxon>
        <taxon>Bacillaceae</taxon>
        <taxon>Siminovitchia</taxon>
    </lineage>
</organism>
<sequence length="245" mass="28039">MKKKVIQLLLTFVITLFVAFVATNNQNFIYNILDKLGYENDVLKKTVLSAVITLIVGLTSSVVSFLWSKITSIIKKMNVIFITKSNGKKKDAIKFTPVNHEYEHQDVEIEIILQPRGWISSLLIKNIGVTLDVYFNPELLDVSYFDKWDSELNQVFKISERKISVDLLGKIEISGKVFGRESHKLSERFRVKPIRVKNANTYLDYVIVSNKFGRIGKIISGYLLSIEFGQLKVNCKGEANWQAQK</sequence>
<reference evidence="2 3" key="1">
    <citation type="submission" date="2021-03" db="EMBL/GenBank/DDBJ databases">
        <title>Antimicrobial resistance genes in bacteria isolated from Japanese honey, and their potential for conferring macrolide and lincosamide resistance in the American foulbrood pathogen Paenibacillus larvae.</title>
        <authorList>
            <person name="Okamoto M."/>
            <person name="Kumagai M."/>
            <person name="Kanamori H."/>
            <person name="Takamatsu D."/>
        </authorList>
    </citation>
    <scope>NUCLEOTIDE SEQUENCE [LARGE SCALE GENOMIC DNA]</scope>
    <source>
        <strain evidence="2 3">J6TS1</strain>
    </source>
</reference>
<proteinExistence type="predicted"/>
<dbReference type="EMBL" id="BORJ01000007">
    <property type="protein sequence ID" value="GIN96917.1"/>
    <property type="molecule type" value="Genomic_DNA"/>
</dbReference>